<feature type="domain" description="Conserved hypothetical protein CHP02679 N terminus" evidence="1">
    <location>
        <begin position="1"/>
        <end position="96"/>
    </location>
</feature>
<proteinExistence type="predicted"/>
<evidence type="ECO:0000313" key="2">
    <source>
        <dbReference type="EMBL" id="MDV2686975.1"/>
    </source>
</evidence>
<protein>
    <submittedName>
        <fullName evidence="2">TIGR02679 domain-containing protein</fullName>
    </submittedName>
</protein>
<dbReference type="Pfam" id="PF11796">
    <property type="entry name" value="DUF3323"/>
    <property type="match status" value="1"/>
</dbReference>
<name>A0ABU3XGH9_9BACI</name>
<feature type="non-terminal residue" evidence="2">
    <location>
        <position position="1"/>
    </location>
</feature>
<keyword evidence="3" id="KW-1185">Reference proteome</keyword>
<dbReference type="RefSeq" id="WP_317124036.1">
    <property type="nucleotide sequence ID" value="NZ_JAWJBA010000151.1"/>
</dbReference>
<dbReference type="EMBL" id="JAWJBA010000151">
    <property type="protein sequence ID" value="MDV2686975.1"/>
    <property type="molecule type" value="Genomic_DNA"/>
</dbReference>
<organism evidence="2 3">
    <name type="scientific">Alkalihalophilus lindianensis</name>
    <dbReference type="NCBI Taxonomy" id="1630542"/>
    <lineage>
        <taxon>Bacteria</taxon>
        <taxon>Bacillati</taxon>
        <taxon>Bacillota</taxon>
        <taxon>Bacilli</taxon>
        <taxon>Bacillales</taxon>
        <taxon>Bacillaceae</taxon>
        <taxon>Alkalihalophilus</taxon>
    </lineage>
</organism>
<reference evidence="2 3" key="1">
    <citation type="submission" date="2023-10" db="EMBL/GenBank/DDBJ databases">
        <title>Screening of Alkalihalobacillus lindianensis BZ-TG-R113 and Its Alleviation of Salt Stress on Rapeseed Growth.</title>
        <authorList>
            <person name="Zhao B."/>
            <person name="Guo T."/>
        </authorList>
    </citation>
    <scope>NUCLEOTIDE SEQUENCE [LARGE SCALE GENOMIC DNA]</scope>
    <source>
        <strain evidence="2 3">BZ-TG-R113</strain>
    </source>
</reference>
<evidence type="ECO:0000259" key="1">
    <source>
        <dbReference type="Pfam" id="PF11796"/>
    </source>
</evidence>
<dbReference type="InterPro" id="IPR024466">
    <property type="entry name" value="CHP02679_N"/>
</dbReference>
<comment type="caution">
    <text evidence="2">The sequence shown here is derived from an EMBL/GenBank/DDBJ whole genome shotgun (WGS) entry which is preliminary data.</text>
</comment>
<evidence type="ECO:0000313" key="3">
    <source>
        <dbReference type="Proteomes" id="UP001287282"/>
    </source>
</evidence>
<sequence length="103" mass="12035">TDEEVESIAGFLGQPVETILEKGKVSLLSFEKELAQTGFTEYTLVELLERVLGESIVTKSEESNAEEERERQFFQALRMKHPEGSWWWDWIQSKPADSRWIWS</sequence>
<feature type="non-terminal residue" evidence="2">
    <location>
        <position position="103"/>
    </location>
</feature>
<dbReference type="Proteomes" id="UP001287282">
    <property type="component" value="Unassembled WGS sequence"/>
</dbReference>
<gene>
    <name evidence="2" type="ORF">RYX56_21735</name>
</gene>
<accession>A0ABU3XGH9</accession>